<dbReference type="InterPro" id="IPR035906">
    <property type="entry name" value="MetI-like_sf"/>
</dbReference>
<reference evidence="10" key="2">
    <citation type="submission" date="2023-01" db="EMBL/GenBank/DDBJ databases">
        <authorList>
            <person name="Sun Q."/>
            <person name="Evtushenko L."/>
        </authorList>
    </citation>
    <scope>NUCLEOTIDE SEQUENCE</scope>
    <source>
        <strain evidence="10">VKM B-2347</strain>
    </source>
</reference>
<name>A0A9W6MWS4_9HYPH</name>
<dbReference type="Proteomes" id="UP001143372">
    <property type="component" value="Unassembled WGS sequence"/>
</dbReference>
<comment type="caution">
    <text evidence="10">The sequence shown here is derived from an EMBL/GenBank/DDBJ whole genome shotgun (WGS) entry which is preliminary data.</text>
</comment>
<dbReference type="InterPro" id="IPR043429">
    <property type="entry name" value="ArtM/GltK/GlnP/TcyL/YhdX-like"/>
</dbReference>
<evidence type="ECO:0000313" key="11">
    <source>
        <dbReference type="Proteomes" id="UP001143372"/>
    </source>
</evidence>
<feature type="transmembrane region" description="Helical" evidence="8">
    <location>
        <begin position="318"/>
        <end position="338"/>
    </location>
</feature>
<dbReference type="Gene3D" id="1.10.3720.10">
    <property type="entry name" value="MetI-like"/>
    <property type="match status" value="1"/>
</dbReference>
<dbReference type="GO" id="GO:0006865">
    <property type="term" value="P:amino acid transport"/>
    <property type="evidence" value="ECO:0007669"/>
    <property type="project" value="TreeGrafter"/>
</dbReference>
<feature type="transmembrane region" description="Helical" evidence="8">
    <location>
        <begin position="178"/>
        <end position="202"/>
    </location>
</feature>
<gene>
    <name evidence="10" type="ORF">GCM10008179_34870</name>
</gene>
<dbReference type="GO" id="GO:0043190">
    <property type="term" value="C:ATP-binding cassette (ABC) transporter complex"/>
    <property type="evidence" value="ECO:0007669"/>
    <property type="project" value="InterPro"/>
</dbReference>
<dbReference type="PANTHER" id="PTHR30614:SF41">
    <property type="entry name" value="INNER MEMBRANE AMINO-ACID ABC TRANSPORTER PERMEASE PROTEIN YHDY"/>
    <property type="match status" value="1"/>
</dbReference>
<sequence length="345" mass="36769">MSRTADAGRRLWAGLFGTWGNTAITLVALAALAWALPPMLRWMVLDATWAGGPEACAARDGACWAFIAAKLRFILFGFYPFAEQWRAAGALALVLLMLGVSAWPRVWSAKLLVAWIAALAVACLLLRGWPGVAAVETSRWGGLPLSLLMSIGALGGAFPLAIALALGRRSELPVVRWLCLGFIELARGVPLIAVLYAATLVLPLALPPGVSFDTLLSVQIAITLFFSAYLAEIIRAGLQSIPDSQFEATAALGFGPWQALRLVILPQALRAVAPALVTLAIGVLQSTSLVAAVGIFDLLNAARAAASDPAWLGFYDEAFVFAGAVYFALCFAASRYSLWLERRRN</sequence>
<feature type="domain" description="ABC transmembrane type-1" evidence="9">
    <location>
        <begin position="143"/>
        <end position="337"/>
    </location>
</feature>
<dbReference type="InterPro" id="IPR000515">
    <property type="entry name" value="MetI-like"/>
</dbReference>
<dbReference type="PANTHER" id="PTHR30614">
    <property type="entry name" value="MEMBRANE COMPONENT OF AMINO ACID ABC TRANSPORTER"/>
    <property type="match status" value="1"/>
</dbReference>
<proteinExistence type="inferred from homology"/>
<evidence type="ECO:0000256" key="1">
    <source>
        <dbReference type="ARBA" id="ARBA00004429"/>
    </source>
</evidence>
<feature type="transmembrane region" description="Helical" evidence="8">
    <location>
        <begin position="111"/>
        <end position="129"/>
    </location>
</feature>
<comment type="similarity">
    <text evidence="2">Belongs to the binding-protein-dependent transport system permease family. HisMQ subfamily.</text>
</comment>
<feature type="transmembrane region" description="Helical" evidence="8">
    <location>
        <begin position="214"/>
        <end position="231"/>
    </location>
</feature>
<dbReference type="InterPro" id="IPR010065">
    <property type="entry name" value="AA_ABC_transptr_permease_3TM"/>
</dbReference>
<dbReference type="Pfam" id="PF00528">
    <property type="entry name" value="BPD_transp_1"/>
    <property type="match status" value="1"/>
</dbReference>
<evidence type="ECO:0000256" key="6">
    <source>
        <dbReference type="ARBA" id="ARBA00022989"/>
    </source>
</evidence>
<keyword evidence="7 8" id="KW-0472">Membrane</keyword>
<evidence type="ECO:0000256" key="2">
    <source>
        <dbReference type="ARBA" id="ARBA00010072"/>
    </source>
</evidence>
<comment type="subcellular location">
    <subcellularLocation>
        <location evidence="1">Cell inner membrane</location>
        <topology evidence="1">Multi-pass membrane protein</topology>
    </subcellularLocation>
    <subcellularLocation>
        <location evidence="8">Cell membrane</location>
        <topology evidence="8">Multi-pass membrane protein</topology>
    </subcellularLocation>
</comment>
<evidence type="ECO:0000256" key="4">
    <source>
        <dbReference type="ARBA" id="ARBA00022475"/>
    </source>
</evidence>
<keyword evidence="4" id="KW-1003">Cell membrane</keyword>
<dbReference type="SUPFAM" id="SSF161098">
    <property type="entry name" value="MetI-like"/>
    <property type="match status" value="1"/>
</dbReference>
<dbReference type="EMBL" id="BSFI01000023">
    <property type="protein sequence ID" value="GLK69849.1"/>
    <property type="molecule type" value="Genomic_DNA"/>
</dbReference>
<dbReference type="AlphaFoldDB" id="A0A9W6MWS4"/>
<dbReference type="PROSITE" id="PS50928">
    <property type="entry name" value="ABC_TM1"/>
    <property type="match status" value="1"/>
</dbReference>
<evidence type="ECO:0000256" key="3">
    <source>
        <dbReference type="ARBA" id="ARBA00022448"/>
    </source>
</evidence>
<protein>
    <submittedName>
        <fullName evidence="10">Amino acid ABC transporter permease</fullName>
    </submittedName>
</protein>
<feature type="transmembrane region" description="Helical" evidence="8">
    <location>
        <begin position="85"/>
        <end position="104"/>
    </location>
</feature>
<evidence type="ECO:0000256" key="7">
    <source>
        <dbReference type="ARBA" id="ARBA00023136"/>
    </source>
</evidence>
<reference evidence="10" key="1">
    <citation type="journal article" date="2014" name="Int. J. Syst. Evol. Microbiol.">
        <title>Complete genome sequence of Corynebacterium casei LMG S-19264T (=DSM 44701T), isolated from a smear-ripened cheese.</title>
        <authorList>
            <consortium name="US DOE Joint Genome Institute (JGI-PGF)"/>
            <person name="Walter F."/>
            <person name="Albersmeier A."/>
            <person name="Kalinowski J."/>
            <person name="Ruckert C."/>
        </authorList>
    </citation>
    <scope>NUCLEOTIDE SEQUENCE</scope>
    <source>
        <strain evidence="10">VKM B-2347</strain>
    </source>
</reference>
<evidence type="ECO:0000259" key="9">
    <source>
        <dbReference type="PROSITE" id="PS50928"/>
    </source>
</evidence>
<organism evidence="10 11">
    <name type="scientific">Hansschlegelia plantiphila</name>
    <dbReference type="NCBI Taxonomy" id="374655"/>
    <lineage>
        <taxon>Bacteria</taxon>
        <taxon>Pseudomonadati</taxon>
        <taxon>Pseudomonadota</taxon>
        <taxon>Alphaproteobacteria</taxon>
        <taxon>Hyphomicrobiales</taxon>
        <taxon>Methylopilaceae</taxon>
        <taxon>Hansschlegelia</taxon>
    </lineage>
</organism>
<dbReference type="CDD" id="cd06261">
    <property type="entry name" value="TM_PBP2"/>
    <property type="match status" value="1"/>
</dbReference>
<keyword evidence="6 8" id="KW-1133">Transmembrane helix</keyword>
<keyword evidence="3 8" id="KW-0813">Transport</keyword>
<keyword evidence="11" id="KW-1185">Reference proteome</keyword>
<evidence type="ECO:0000256" key="8">
    <source>
        <dbReference type="RuleBase" id="RU363032"/>
    </source>
</evidence>
<dbReference type="GO" id="GO:0022857">
    <property type="term" value="F:transmembrane transporter activity"/>
    <property type="evidence" value="ECO:0007669"/>
    <property type="project" value="InterPro"/>
</dbReference>
<feature type="transmembrane region" description="Helical" evidence="8">
    <location>
        <begin position="12"/>
        <end position="36"/>
    </location>
</feature>
<feature type="transmembrane region" description="Helical" evidence="8">
    <location>
        <begin position="271"/>
        <end position="298"/>
    </location>
</feature>
<evidence type="ECO:0000256" key="5">
    <source>
        <dbReference type="ARBA" id="ARBA00022692"/>
    </source>
</evidence>
<feature type="transmembrane region" description="Helical" evidence="8">
    <location>
        <begin position="141"/>
        <end position="166"/>
    </location>
</feature>
<keyword evidence="5 8" id="KW-0812">Transmembrane</keyword>
<dbReference type="NCBIfam" id="TIGR01726">
    <property type="entry name" value="HEQRo_perm_3TM"/>
    <property type="match status" value="1"/>
</dbReference>
<accession>A0A9W6MWS4</accession>
<dbReference type="RefSeq" id="WP_271170060.1">
    <property type="nucleotide sequence ID" value="NZ_BSFI01000023.1"/>
</dbReference>
<evidence type="ECO:0000313" key="10">
    <source>
        <dbReference type="EMBL" id="GLK69849.1"/>
    </source>
</evidence>